<dbReference type="AlphaFoldDB" id="G2Y275"/>
<gene>
    <name evidence="1" type="ORF">BofuT4_uP114710.1</name>
</gene>
<proteinExistence type="predicted"/>
<dbReference type="HOGENOM" id="CLU_3124793_0_0_1"/>
<organism evidence="1 2">
    <name type="scientific">Botryotinia fuckeliana (strain T4)</name>
    <name type="common">Noble rot fungus</name>
    <name type="synonym">Botrytis cinerea</name>
    <dbReference type="NCBI Taxonomy" id="999810"/>
    <lineage>
        <taxon>Eukaryota</taxon>
        <taxon>Fungi</taxon>
        <taxon>Dikarya</taxon>
        <taxon>Ascomycota</taxon>
        <taxon>Pezizomycotina</taxon>
        <taxon>Leotiomycetes</taxon>
        <taxon>Helotiales</taxon>
        <taxon>Sclerotiniaceae</taxon>
        <taxon>Botrytis</taxon>
    </lineage>
</organism>
<dbReference type="InParanoid" id="G2Y275"/>
<sequence>MSIYPSRRNQMLAFDSRSITFFTGAQLSMNEWAEEARNMHKTFDIFWGTE</sequence>
<evidence type="ECO:0000313" key="2">
    <source>
        <dbReference type="Proteomes" id="UP000008177"/>
    </source>
</evidence>
<dbReference type="EMBL" id="FQ790283">
    <property type="protein sequence ID" value="CCD46765.1"/>
    <property type="molecule type" value="Genomic_DNA"/>
</dbReference>
<accession>G2Y275</accession>
<protein>
    <submittedName>
        <fullName evidence="1">Uncharacterized protein</fullName>
    </submittedName>
</protein>
<reference evidence="2" key="1">
    <citation type="journal article" date="2011" name="PLoS Genet.">
        <title>Genomic analysis of the necrotrophic fungal pathogens Sclerotinia sclerotiorum and Botrytis cinerea.</title>
        <authorList>
            <person name="Amselem J."/>
            <person name="Cuomo C.A."/>
            <person name="van Kan J.A."/>
            <person name="Viaud M."/>
            <person name="Benito E.P."/>
            <person name="Couloux A."/>
            <person name="Coutinho P.M."/>
            <person name="de Vries R.P."/>
            <person name="Dyer P.S."/>
            <person name="Fillinger S."/>
            <person name="Fournier E."/>
            <person name="Gout L."/>
            <person name="Hahn M."/>
            <person name="Kohn L."/>
            <person name="Lapalu N."/>
            <person name="Plummer K.M."/>
            <person name="Pradier J.M."/>
            <person name="Quevillon E."/>
            <person name="Sharon A."/>
            <person name="Simon A."/>
            <person name="ten Have A."/>
            <person name="Tudzynski B."/>
            <person name="Tudzynski P."/>
            <person name="Wincker P."/>
            <person name="Andrew M."/>
            <person name="Anthouard V."/>
            <person name="Beever R.E."/>
            <person name="Beffa R."/>
            <person name="Benoit I."/>
            <person name="Bouzid O."/>
            <person name="Brault B."/>
            <person name="Chen Z."/>
            <person name="Choquer M."/>
            <person name="Collemare J."/>
            <person name="Cotton P."/>
            <person name="Danchin E.G."/>
            <person name="Da Silva C."/>
            <person name="Gautier A."/>
            <person name="Giraud C."/>
            <person name="Giraud T."/>
            <person name="Gonzalez C."/>
            <person name="Grossetete S."/>
            <person name="Guldener U."/>
            <person name="Henrissat B."/>
            <person name="Howlett B.J."/>
            <person name="Kodira C."/>
            <person name="Kretschmer M."/>
            <person name="Lappartient A."/>
            <person name="Leroch M."/>
            <person name="Levis C."/>
            <person name="Mauceli E."/>
            <person name="Neuveglise C."/>
            <person name="Oeser B."/>
            <person name="Pearson M."/>
            <person name="Poulain J."/>
            <person name="Poussereau N."/>
            <person name="Quesneville H."/>
            <person name="Rascle C."/>
            <person name="Schumacher J."/>
            <person name="Segurens B."/>
            <person name="Sexton A."/>
            <person name="Silva E."/>
            <person name="Sirven C."/>
            <person name="Soanes D.M."/>
            <person name="Talbot N.J."/>
            <person name="Templeton M."/>
            <person name="Yandava C."/>
            <person name="Yarden O."/>
            <person name="Zeng Q."/>
            <person name="Rollins J.A."/>
            <person name="Lebrun M.H."/>
            <person name="Dickman M."/>
        </authorList>
    </citation>
    <scope>NUCLEOTIDE SEQUENCE [LARGE SCALE GENOMIC DNA]</scope>
    <source>
        <strain evidence="2">T4</strain>
    </source>
</reference>
<evidence type="ECO:0000313" key="1">
    <source>
        <dbReference type="EMBL" id="CCD46765.1"/>
    </source>
</evidence>
<dbReference type="Proteomes" id="UP000008177">
    <property type="component" value="Unplaced contigs"/>
</dbReference>
<name>G2Y275_BOTF4</name>